<keyword evidence="3" id="KW-0969">Cilium</keyword>
<evidence type="ECO:0000256" key="1">
    <source>
        <dbReference type="SAM" id="SignalP"/>
    </source>
</evidence>
<protein>
    <submittedName>
        <fullName evidence="3">Flagella basal body P-ring formation protein FlgA</fullName>
    </submittedName>
</protein>
<dbReference type="Gene3D" id="3.90.1210.10">
    <property type="entry name" value="Antifreeze-like/N-acetylneuraminic acid synthase C-terminal domain"/>
    <property type="match status" value="1"/>
</dbReference>
<accession>A0A1T4KZG0</accession>
<evidence type="ECO:0000259" key="2">
    <source>
        <dbReference type="Pfam" id="PF13144"/>
    </source>
</evidence>
<dbReference type="OrthoDB" id="2111166at2"/>
<name>A0A1T4KZG0_9FIRM</name>
<dbReference type="GO" id="GO:0044780">
    <property type="term" value="P:bacterial-type flagellum assembly"/>
    <property type="evidence" value="ECO:0007669"/>
    <property type="project" value="InterPro"/>
</dbReference>
<organism evidence="3 4">
    <name type="scientific">Selenihalanaerobacter shriftii</name>
    <dbReference type="NCBI Taxonomy" id="142842"/>
    <lineage>
        <taxon>Bacteria</taxon>
        <taxon>Bacillati</taxon>
        <taxon>Bacillota</taxon>
        <taxon>Clostridia</taxon>
        <taxon>Halanaerobiales</taxon>
        <taxon>Halobacteroidaceae</taxon>
        <taxon>Selenihalanaerobacter</taxon>
    </lineage>
</organism>
<dbReference type="NCBIfam" id="TIGR03170">
    <property type="entry name" value="flgA_cterm"/>
    <property type="match status" value="1"/>
</dbReference>
<dbReference type="EMBL" id="FUWM01000007">
    <property type="protein sequence ID" value="SJZ47763.1"/>
    <property type="molecule type" value="Genomic_DNA"/>
</dbReference>
<sequence length="329" mass="37126">MIKRKQLPQLKLIVGVLVLLLGLSSVAVAQNRVTIKVDYKVKVDGPKLTLGDIAVIKGGEPPKIELASINLGRAPLPGYTRVLKQEYIIAALRRAGFTLNNFYYHIPKQVRVTTRYQTLDGQQLAQKVKEYIPQNIDFKSEDIDIKIQQVANKIKLPVGKVRLQVGNLYSRNLLGRQTIPIHIYINGNLARKKYIQAEVKVYQQVLVAKDMIKRHQNLSKDLFKWRKKLVSNRYGNQPFTKLESIQNFRLKRTLNAGQVLTDNVIETPPLVKRRERVKIIAKVNGVRVSTVGIALGSGAKGDIIEVENLNTDKKLMAEVIGKDTVKVIL</sequence>
<dbReference type="Proteomes" id="UP000190625">
    <property type="component" value="Unassembled WGS sequence"/>
</dbReference>
<feature type="signal peptide" evidence="1">
    <location>
        <begin position="1"/>
        <end position="29"/>
    </location>
</feature>
<reference evidence="4" key="1">
    <citation type="submission" date="2017-02" db="EMBL/GenBank/DDBJ databases">
        <authorList>
            <person name="Varghese N."/>
            <person name="Submissions S."/>
        </authorList>
    </citation>
    <scope>NUCLEOTIDE SEQUENCE [LARGE SCALE GENOMIC DNA]</scope>
    <source>
        <strain evidence="4">ATCC BAA-73</strain>
    </source>
</reference>
<feature type="chain" id="PRO_5011984221" evidence="1">
    <location>
        <begin position="30"/>
        <end position="329"/>
    </location>
</feature>
<dbReference type="STRING" id="142842.SAMN02745118_00958"/>
<dbReference type="RefSeq" id="WP_078809453.1">
    <property type="nucleotide sequence ID" value="NZ_FUWM01000007.1"/>
</dbReference>
<keyword evidence="1" id="KW-0732">Signal</keyword>
<keyword evidence="3" id="KW-0966">Cell projection</keyword>
<dbReference type="Pfam" id="PF13144">
    <property type="entry name" value="ChapFlgA"/>
    <property type="match status" value="1"/>
</dbReference>
<dbReference type="CDD" id="cd11614">
    <property type="entry name" value="SAF_CpaB_FlgA_like"/>
    <property type="match status" value="1"/>
</dbReference>
<dbReference type="AlphaFoldDB" id="A0A1T4KZG0"/>
<evidence type="ECO:0000313" key="4">
    <source>
        <dbReference type="Proteomes" id="UP000190625"/>
    </source>
</evidence>
<evidence type="ECO:0000313" key="3">
    <source>
        <dbReference type="EMBL" id="SJZ47763.1"/>
    </source>
</evidence>
<dbReference type="PANTHER" id="PTHR36307:SF1">
    <property type="entry name" value="FLAGELLA BASAL BODY P-RING FORMATION PROTEIN FLGA"/>
    <property type="match status" value="1"/>
</dbReference>
<keyword evidence="4" id="KW-1185">Reference proteome</keyword>
<feature type="domain" description="Flagella basal body P-ring formation protein FlgA SAF" evidence="2">
    <location>
        <begin position="204"/>
        <end position="327"/>
    </location>
</feature>
<gene>
    <name evidence="3" type="ORF">SAMN02745118_00958</name>
</gene>
<dbReference type="Gene3D" id="2.30.30.760">
    <property type="match status" value="1"/>
</dbReference>
<proteinExistence type="predicted"/>
<dbReference type="PANTHER" id="PTHR36307">
    <property type="entry name" value="FLAGELLA BASAL BODY P-RING FORMATION PROTEIN FLGA"/>
    <property type="match status" value="1"/>
</dbReference>
<dbReference type="InterPro" id="IPR017585">
    <property type="entry name" value="SAF_FlgA"/>
</dbReference>
<keyword evidence="3" id="KW-0282">Flagellum</keyword>
<dbReference type="InterPro" id="IPR039246">
    <property type="entry name" value="Flagellar_FlgA"/>
</dbReference>